<sequence>MSRLFYTLIFYLGLPLIVLRLLYRAWKAPAYAKRWSERFGFFTGPSDSQKSIWVHTVSVGESIAAAPLVRKLMEACPDHRIVVTTMTPTGSEQVKKLYGDSMFHVYAPYDLPGSVSRFLNKIQPELAIFMETELWPNTVAACHKRNIPTLLTNARLSERSARGYQRISSLSRNMLTKLSFIAAQTEDDARRFTELGFPKARMKVTGTLKYDIAVSQELRTEGQSLRVQWLSGRPEHARIFIAASTHKGEDEQVIEAFQSVRDSLPDTLLILVPRHPERFNPVYEQLSGGGLQVSRRSTNDPVTPETDVLLGDTMGELMRMFAASDIAFVGGSLVEHGGHNPLEPAALGLPTIMGPHVFNFAEVVQTMEQAGALATVHTAAGLARQTAYLLADREACLEVGKAATEVMDRNRGALDQQLMLSMALLDK</sequence>
<evidence type="ECO:0000256" key="2">
    <source>
        <dbReference type="ARBA" id="ARBA00004713"/>
    </source>
</evidence>
<keyword evidence="9" id="KW-0472">Membrane</keyword>
<dbReference type="InterPro" id="IPR007507">
    <property type="entry name" value="Glycos_transf_N"/>
</dbReference>
<dbReference type="EC" id="2.4.99.12" evidence="3 9"/>
<feature type="transmembrane region" description="Helical" evidence="9">
    <location>
        <begin position="6"/>
        <end position="23"/>
    </location>
</feature>
<keyword evidence="9" id="KW-1133">Transmembrane helix</keyword>
<comment type="function">
    <text evidence="9">Involved in lipopolysaccharide (LPS) biosynthesis. Catalyzes the transfer of 3-deoxy-D-manno-octulosonate (Kdo) residue(s) from CMP-Kdo to lipid IV(A), the tetraacyldisaccharide-1,4'-bisphosphate precursor of lipid A.</text>
</comment>
<organism evidence="12 13">
    <name type="scientific">Parendozoicomonas callyspongiae</name>
    <dbReference type="NCBI Taxonomy" id="2942213"/>
    <lineage>
        <taxon>Bacteria</taxon>
        <taxon>Pseudomonadati</taxon>
        <taxon>Pseudomonadota</taxon>
        <taxon>Gammaproteobacteria</taxon>
        <taxon>Oceanospirillales</taxon>
        <taxon>Endozoicomonadaceae</taxon>
        <taxon>Parendozoicomonas</taxon>
    </lineage>
</organism>
<dbReference type="InterPro" id="IPR038107">
    <property type="entry name" value="Glycos_transf_N_sf"/>
</dbReference>
<dbReference type="PANTHER" id="PTHR42755:SF1">
    <property type="entry name" value="3-DEOXY-D-MANNO-OCTULOSONIC ACID TRANSFERASE, MITOCHONDRIAL-RELATED"/>
    <property type="match status" value="1"/>
</dbReference>
<feature type="domain" description="3-deoxy-D-manno-octulosonic-acid transferase N-terminal" evidence="11">
    <location>
        <begin position="33"/>
        <end position="212"/>
    </location>
</feature>
<accession>A0ABT0PLK5</accession>
<comment type="subcellular location">
    <subcellularLocation>
        <location evidence="1">Cell envelope</location>
    </subcellularLocation>
    <subcellularLocation>
        <location evidence="9">Cell membrane</location>
    </subcellularLocation>
</comment>
<feature type="domain" description="Glycosyl transferase family 1" evidence="10">
    <location>
        <begin position="251"/>
        <end position="405"/>
    </location>
</feature>
<dbReference type="EMBL" id="JAMFLX010000048">
    <property type="protein sequence ID" value="MCL6272136.1"/>
    <property type="molecule type" value="Genomic_DNA"/>
</dbReference>
<evidence type="ECO:0000259" key="11">
    <source>
        <dbReference type="Pfam" id="PF04413"/>
    </source>
</evidence>
<evidence type="ECO:0000256" key="5">
    <source>
        <dbReference type="ARBA" id="ARBA00022519"/>
    </source>
</evidence>
<proteinExistence type="inferred from homology"/>
<dbReference type="NCBIfam" id="NF004388">
    <property type="entry name" value="PRK05749.1-4"/>
    <property type="match status" value="1"/>
</dbReference>
<dbReference type="InterPro" id="IPR039901">
    <property type="entry name" value="Kdotransferase"/>
</dbReference>
<dbReference type="PANTHER" id="PTHR42755">
    <property type="entry name" value="3-DEOXY-MANNO-OCTULOSONATE CYTIDYLYLTRANSFERASE"/>
    <property type="match status" value="1"/>
</dbReference>
<gene>
    <name evidence="12" type="primary">waaA</name>
    <name evidence="12" type="ORF">M3P05_19635</name>
</gene>
<evidence type="ECO:0000259" key="10">
    <source>
        <dbReference type="Pfam" id="PF00534"/>
    </source>
</evidence>
<evidence type="ECO:0000256" key="4">
    <source>
        <dbReference type="ARBA" id="ARBA00019077"/>
    </source>
</evidence>
<name>A0ABT0PLK5_9GAMM</name>
<keyword evidence="9" id="KW-0812">Transmembrane</keyword>
<comment type="similarity">
    <text evidence="9">Belongs to the glycosyltransferase group 1 family.</text>
</comment>
<keyword evidence="13" id="KW-1185">Reference proteome</keyword>
<keyword evidence="12" id="KW-0328">Glycosyltransferase</keyword>
<evidence type="ECO:0000313" key="12">
    <source>
        <dbReference type="EMBL" id="MCL6272136.1"/>
    </source>
</evidence>
<comment type="pathway">
    <text evidence="2 9">Bacterial outer membrane biogenesis; LPS core biosynthesis.</text>
</comment>
<keyword evidence="9" id="KW-0448">Lipopolysaccharide biosynthesis</keyword>
<dbReference type="InterPro" id="IPR001296">
    <property type="entry name" value="Glyco_trans_1"/>
</dbReference>
<keyword evidence="5" id="KW-0997">Cell inner membrane</keyword>
<evidence type="ECO:0000256" key="1">
    <source>
        <dbReference type="ARBA" id="ARBA00004196"/>
    </source>
</evidence>
<dbReference type="Pfam" id="PF00534">
    <property type="entry name" value="Glycos_transf_1"/>
    <property type="match status" value="1"/>
</dbReference>
<comment type="caution">
    <text evidence="12">The sequence shown here is derived from an EMBL/GenBank/DDBJ whole genome shotgun (WGS) entry which is preliminary data.</text>
</comment>
<evidence type="ECO:0000256" key="8">
    <source>
        <dbReference type="ARBA" id="ARBA00049183"/>
    </source>
</evidence>
<evidence type="ECO:0000256" key="9">
    <source>
        <dbReference type="RuleBase" id="RU365103"/>
    </source>
</evidence>
<evidence type="ECO:0000256" key="7">
    <source>
        <dbReference type="ARBA" id="ARBA00031445"/>
    </source>
</evidence>
<dbReference type="Pfam" id="PF04413">
    <property type="entry name" value="Glycos_transf_N"/>
    <property type="match status" value="1"/>
</dbReference>
<reference evidence="12 13" key="1">
    <citation type="submission" date="2022-05" db="EMBL/GenBank/DDBJ databases">
        <authorList>
            <person name="Park J.-S."/>
        </authorList>
    </citation>
    <scope>NUCLEOTIDE SEQUENCE [LARGE SCALE GENOMIC DNA]</scope>
    <source>
        <strain evidence="12 13">2012CJ34-2</strain>
    </source>
</reference>
<keyword evidence="6 9" id="KW-0808">Transferase</keyword>
<evidence type="ECO:0000256" key="3">
    <source>
        <dbReference type="ARBA" id="ARBA00012621"/>
    </source>
</evidence>
<dbReference type="GO" id="GO:0043842">
    <property type="term" value="F:Kdo transferase activity"/>
    <property type="evidence" value="ECO:0007669"/>
    <property type="project" value="UniProtKB-EC"/>
</dbReference>
<dbReference type="Gene3D" id="3.40.50.2000">
    <property type="entry name" value="Glycogen Phosphorylase B"/>
    <property type="match status" value="1"/>
</dbReference>
<keyword evidence="9" id="KW-1003">Cell membrane</keyword>
<dbReference type="RefSeq" id="WP_249701820.1">
    <property type="nucleotide sequence ID" value="NZ_JAMFLX010000048.1"/>
</dbReference>
<evidence type="ECO:0000313" key="13">
    <source>
        <dbReference type="Proteomes" id="UP001203338"/>
    </source>
</evidence>
<dbReference type="Proteomes" id="UP001203338">
    <property type="component" value="Unassembled WGS sequence"/>
</dbReference>
<dbReference type="Gene3D" id="3.40.50.11720">
    <property type="entry name" value="3-Deoxy-D-manno-octulosonic-acid transferase, N-terminal domain"/>
    <property type="match status" value="1"/>
</dbReference>
<evidence type="ECO:0000256" key="6">
    <source>
        <dbReference type="ARBA" id="ARBA00022679"/>
    </source>
</evidence>
<dbReference type="SUPFAM" id="SSF53756">
    <property type="entry name" value="UDP-Glycosyltransferase/glycogen phosphorylase"/>
    <property type="match status" value="1"/>
</dbReference>
<protein>
    <recommendedName>
        <fullName evidence="4 9">3-deoxy-D-manno-octulosonic acid transferase</fullName>
        <shortName evidence="9">Kdo transferase</shortName>
        <ecNumber evidence="3 9">2.4.99.12</ecNumber>
    </recommendedName>
    <alternativeName>
        <fullName evidence="7 9">Lipid IV(A) 3-deoxy-D-manno-octulosonic acid transferase</fullName>
    </alternativeName>
</protein>
<comment type="catalytic activity">
    <reaction evidence="8 9">
        <text>lipid IVA (E. coli) + CMP-3-deoxy-beta-D-manno-octulosonate = alpha-Kdo-(2-&gt;6)-lipid IVA (E. coli) + CMP + H(+)</text>
        <dbReference type="Rhea" id="RHEA:28066"/>
        <dbReference type="ChEBI" id="CHEBI:15378"/>
        <dbReference type="ChEBI" id="CHEBI:58603"/>
        <dbReference type="ChEBI" id="CHEBI:60364"/>
        <dbReference type="ChEBI" id="CHEBI:60377"/>
        <dbReference type="ChEBI" id="CHEBI:85987"/>
        <dbReference type="EC" id="2.4.99.12"/>
    </reaction>
</comment>